<dbReference type="PANTHER" id="PTHR13802">
    <property type="entry name" value="MUCIN 4-RELATED"/>
    <property type="match status" value="1"/>
</dbReference>
<dbReference type="AlphaFoldDB" id="A0A816GN18"/>
<feature type="non-terminal residue" evidence="1">
    <location>
        <position position="1"/>
    </location>
</feature>
<feature type="non-terminal residue" evidence="1">
    <location>
        <position position="433"/>
    </location>
</feature>
<accession>A0A816GN18</accession>
<proteinExistence type="predicted"/>
<gene>
    <name evidence="1" type="ORF">XAT740_LOCUS59522</name>
</gene>
<name>A0A816GN18_ADIRI</name>
<sequence>DQCCAPTRQTGAPSWDRCRLYYEIHPASSCTGYRSPSIVSGVGDPHVDTIDSGRYTCHVQGWHVFAQTTNAARARAESNAESDVFDMNLIYPDDLFRIHVQSVMVAPALSYIERTHGYGSVFRSYVIISGNSSFTISNEKGKFGCVVNNQLVLTADLANDLNYDYTASTNDTDQYTYRIKQSPKVVGNETVPQLTVSLWSGLTVQCDILSENLDCVLILPEKFRTFIEGLAGNFNGDPSDDLMNRQTNQTVAITSPSNPGSLTNDMDILNACRSWKVSNDTTSDDKRPLMPQDFVAWYNNSVPEFLTTLSSSISKNLVDQTCSGKFECIHDYLIRVNSFTSKGSTSTLESTESFRLEMAETIPFVDIISPVIITLPADESNRNYTLTININGTNLVDVSVTVYTNRSTYNTPFVDSTVTLLMPNNTIEFVHAL</sequence>
<evidence type="ECO:0000313" key="2">
    <source>
        <dbReference type="Proteomes" id="UP000663828"/>
    </source>
</evidence>
<keyword evidence="2" id="KW-1185">Reference proteome</keyword>
<dbReference type="EMBL" id="CAJNOR010013857">
    <property type="protein sequence ID" value="CAF1675519.1"/>
    <property type="molecule type" value="Genomic_DNA"/>
</dbReference>
<dbReference type="InterPro" id="IPR051495">
    <property type="entry name" value="Epithelial_Barrier/Signaling"/>
</dbReference>
<dbReference type="Proteomes" id="UP000663828">
    <property type="component" value="Unassembled WGS sequence"/>
</dbReference>
<reference evidence="1" key="1">
    <citation type="submission" date="2021-02" db="EMBL/GenBank/DDBJ databases">
        <authorList>
            <person name="Nowell W R."/>
        </authorList>
    </citation>
    <scope>NUCLEOTIDE SEQUENCE</scope>
</reference>
<dbReference type="PANTHER" id="PTHR13802:SF52">
    <property type="entry name" value="MUCIN-4"/>
    <property type="match status" value="1"/>
</dbReference>
<comment type="caution">
    <text evidence="1">The sequence shown here is derived from an EMBL/GenBank/DDBJ whole genome shotgun (WGS) entry which is preliminary data.</text>
</comment>
<evidence type="ECO:0000313" key="1">
    <source>
        <dbReference type="EMBL" id="CAF1675519.1"/>
    </source>
</evidence>
<evidence type="ECO:0008006" key="3">
    <source>
        <dbReference type="Google" id="ProtNLM"/>
    </source>
</evidence>
<organism evidence="1 2">
    <name type="scientific">Adineta ricciae</name>
    <name type="common">Rotifer</name>
    <dbReference type="NCBI Taxonomy" id="249248"/>
    <lineage>
        <taxon>Eukaryota</taxon>
        <taxon>Metazoa</taxon>
        <taxon>Spiralia</taxon>
        <taxon>Gnathifera</taxon>
        <taxon>Rotifera</taxon>
        <taxon>Eurotatoria</taxon>
        <taxon>Bdelloidea</taxon>
        <taxon>Adinetida</taxon>
        <taxon>Adinetidae</taxon>
        <taxon>Adineta</taxon>
    </lineage>
</organism>
<protein>
    <recommendedName>
        <fullName evidence="3">VWFD domain-containing protein</fullName>
    </recommendedName>
</protein>